<keyword evidence="1" id="KW-0175">Coiled coil</keyword>
<name>A0A8S1QT29_PARPR</name>
<evidence type="ECO:0000313" key="4">
    <source>
        <dbReference type="Proteomes" id="UP000688137"/>
    </source>
</evidence>
<dbReference type="EMBL" id="CAJJDM010000267">
    <property type="protein sequence ID" value="CAD8118721.1"/>
    <property type="molecule type" value="Genomic_DNA"/>
</dbReference>
<evidence type="ECO:0000256" key="2">
    <source>
        <dbReference type="SAM" id="MobiDB-lite"/>
    </source>
</evidence>
<dbReference type="Proteomes" id="UP000688137">
    <property type="component" value="Unassembled WGS sequence"/>
</dbReference>
<feature type="region of interest" description="Disordered" evidence="2">
    <location>
        <begin position="254"/>
        <end position="274"/>
    </location>
</feature>
<feature type="region of interest" description="Disordered" evidence="2">
    <location>
        <begin position="192"/>
        <end position="212"/>
    </location>
</feature>
<protein>
    <submittedName>
        <fullName evidence="3">Uncharacterized protein</fullName>
    </submittedName>
</protein>
<keyword evidence="4" id="KW-1185">Reference proteome</keyword>
<organism evidence="3 4">
    <name type="scientific">Paramecium primaurelia</name>
    <dbReference type="NCBI Taxonomy" id="5886"/>
    <lineage>
        <taxon>Eukaryota</taxon>
        <taxon>Sar</taxon>
        <taxon>Alveolata</taxon>
        <taxon>Ciliophora</taxon>
        <taxon>Intramacronucleata</taxon>
        <taxon>Oligohymenophorea</taxon>
        <taxon>Peniculida</taxon>
        <taxon>Parameciidae</taxon>
        <taxon>Paramecium</taxon>
    </lineage>
</organism>
<evidence type="ECO:0000256" key="1">
    <source>
        <dbReference type="SAM" id="Coils"/>
    </source>
</evidence>
<reference evidence="3" key="1">
    <citation type="submission" date="2021-01" db="EMBL/GenBank/DDBJ databases">
        <authorList>
            <consortium name="Genoscope - CEA"/>
            <person name="William W."/>
        </authorList>
    </citation>
    <scope>NUCLEOTIDE SEQUENCE</scope>
</reference>
<dbReference type="AlphaFoldDB" id="A0A8S1QT29"/>
<proteinExistence type="predicted"/>
<evidence type="ECO:0000313" key="3">
    <source>
        <dbReference type="EMBL" id="CAD8118721.1"/>
    </source>
</evidence>
<comment type="caution">
    <text evidence="3">The sequence shown here is derived from an EMBL/GenBank/DDBJ whole genome shotgun (WGS) entry which is preliminary data.</text>
</comment>
<sequence>MEKNQQEIIEQFEIIRQQKIEEYCIRQELNNIYHINYNFQTYQQENASQKYYQIDVLEIVYDRREIYSNKIRKMQRNLIFEQKRNQHQVQQKENQIFLYNEDECFKVTNQFIGLMSPSNKYEVVQGSQESDIQLAVEICKLNFLEGIQLNFPTFANNTDSMHQISILQQQYQQLIQQYQNLSIESQSLSQSIQSSPQQQLESSTQHSHTSYYSSQSSSYNLQIERIRQLIIRVINDLESITSSQTYDFSEFSEASVFENPPEFDDDQRTETDNY</sequence>
<accession>A0A8S1QT29</accession>
<feature type="coiled-coil region" evidence="1">
    <location>
        <begin position="164"/>
        <end position="191"/>
    </location>
</feature>
<gene>
    <name evidence="3" type="ORF">PPRIM_AZ9-3.1.T2580004</name>
</gene>